<evidence type="ECO:0000313" key="12">
    <source>
        <dbReference type="Proteomes" id="UP001069802"/>
    </source>
</evidence>
<comment type="caution">
    <text evidence="11">The sequence shown here is derived from an EMBL/GenBank/DDBJ whole genome shotgun (WGS) entry which is preliminary data.</text>
</comment>
<organism evidence="11 12">
    <name type="scientific">Kiloniella laminariae</name>
    <dbReference type="NCBI Taxonomy" id="454162"/>
    <lineage>
        <taxon>Bacteria</taxon>
        <taxon>Pseudomonadati</taxon>
        <taxon>Pseudomonadota</taxon>
        <taxon>Alphaproteobacteria</taxon>
        <taxon>Rhodospirillales</taxon>
        <taxon>Kiloniellaceae</taxon>
        <taxon>Kiloniella</taxon>
    </lineage>
</organism>
<gene>
    <name evidence="11" type="ORF">O4H49_03110</name>
</gene>
<feature type="transmembrane region" description="Helical" evidence="9">
    <location>
        <begin position="22"/>
        <end position="44"/>
    </location>
</feature>
<dbReference type="Proteomes" id="UP001069802">
    <property type="component" value="Unassembled WGS sequence"/>
</dbReference>
<keyword evidence="5 9" id="KW-0812">Transmembrane</keyword>
<sequence>MNSALQLFMRGIDALSDGAGKIAAWCLFAIGFFITYEVVMRYVFVAPTIWVDEVSRYLMVWVVFLSSAYVLKRQEMITIEVFLAEPSSLGRKLAETLATVMLLIFAGTAVYFGFQIWLKYTLAGHTTDSYLAPPKWLTHAPVWVGGLLFSLQGLVQLIRVWRDELPTPKDNTLEISH</sequence>
<evidence type="ECO:0000256" key="7">
    <source>
        <dbReference type="ARBA" id="ARBA00023136"/>
    </source>
</evidence>
<protein>
    <recommendedName>
        <fullName evidence="9">TRAP transporter small permease protein</fullName>
    </recommendedName>
</protein>
<dbReference type="RefSeq" id="WP_269421949.1">
    <property type="nucleotide sequence ID" value="NZ_JAPWGY010000001.1"/>
</dbReference>
<evidence type="ECO:0000256" key="3">
    <source>
        <dbReference type="ARBA" id="ARBA00022475"/>
    </source>
</evidence>
<comment type="subunit">
    <text evidence="9">The complex comprises the extracytoplasmic solute receptor protein and the two transmembrane proteins.</text>
</comment>
<evidence type="ECO:0000256" key="6">
    <source>
        <dbReference type="ARBA" id="ARBA00022989"/>
    </source>
</evidence>
<feature type="domain" description="Tripartite ATP-independent periplasmic transporters DctQ component" evidence="10">
    <location>
        <begin position="33"/>
        <end position="162"/>
    </location>
</feature>
<dbReference type="InterPro" id="IPR007387">
    <property type="entry name" value="TRAP_DctQ"/>
</dbReference>
<evidence type="ECO:0000256" key="8">
    <source>
        <dbReference type="ARBA" id="ARBA00038436"/>
    </source>
</evidence>
<dbReference type="InterPro" id="IPR055348">
    <property type="entry name" value="DctQ"/>
</dbReference>
<comment type="similarity">
    <text evidence="8 9">Belongs to the TRAP transporter small permease family.</text>
</comment>
<keyword evidence="7 9" id="KW-0472">Membrane</keyword>
<proteinExistence type="inferred from homology"/>
<dbReference type="EMBL" id="JAPWGY010000001">
    <property type="protein sequence ID" value="MCZ4279752.1"/>
    <property type="molecule type" value="Genomic_DNA"/>
</dbReference>
<accession>A0ABT4LF70</accession>
<comment type="function">
    <text evidence="9">Part of the tripartite ATP-independent periplasmic (TRAP) transport system.</text>
</comment>
<evidence type="ECO:0000313" key="11">
    <source>
        <dbReference type="EMBL" id="MCZ4279752.1"/>
    </source>
</evidence>
<evidence type="ECO:0000256" key="1">
    <source>
        <dbReference type="ARBA" id="ARBA00004429"/>
    </source>
</evidence>
<dbReference type="Pfam" id="PF04290">
    <property type="entry name" value="DctQ"/>
    <property type="match status" value="1"/>
</dbReference>
<feature type="transmembrane region" description="Helical" evidence="9">
    <location>
        <begin position="56"/>
        <end position="72"/>
    </location>
</feature>
<evidence type="ECO:0000256" key="4">
    <source>
        <dbReference type="ARBA" id="ARBA00022519"/>
    </source>
</evidence>
<keyword evidence="3" id="KW-1003">Cell membrane</keyword>
<keyword evidence="6 9" id="KW-1133">Transmembrane helix</keyword>
<evidence type="ECO:0000256" key="5">
    <source>
        <dbReference type="ARBA" id="ARBA00022692"/>
    </source>
</evidence>
<keyword evidence="2 9" id="KW-0813">Transport</keyword>
<dbReference type="PANTHER" id="PTHR35011:SF4">
    <property type="entry name" value="SLL1102 PROTEIN"/>
    <property type="match status" value="1"/>
</dbReference>
<evidence type="ECO:0000256" key="2">
    <source>
        <dbReference type="ARBA" id="ARBA00022448"/>
    </source>
</evidence>
<feature type="transmembrane region" description="Helical" evidence="9">
    <location>
        <begin position="93"/>
        <end position="116"/>
    </location>
</feature>
<reference evidence="11" key="1">
    <citation type="submission" date="2022-12" db="EMBL/GenBank/DDBJ databases">
        <title>Bacterial isolates from different developmental stages of Nematostella vectensis.</title>
        <authorList>
            <person name="Fraune S."/>
        </authorList>
    </citation>
    <scope>NUCLEOTIDE SEQUENCE</scope>
    <source>
        <strain evidence="11">G21630-S1</strain>
    </source>
</reference>
<dbReference type="PANTHER" id="PTHR35011">
    <property type="entry name" value="2,3-DIKETO-L-GULONATE TRAP TRANSPORTER SMALL PERMEASE PROTEIN YIAM"/>
    <property type="match status" value="1"/>
</dbReference>
<evidence type="ECO:0000256" key="9">
    <source>
        <dbReference type="RuleBase" id="RU369079"/>
    </source>
</evidence>
<comment type="subcellular location">
    <subcellularLocation>
        <location evidence="1 9">Cell inner membrane</location>
        <topology evidence="1 9">Multi-pass membrane protein</topology>
    </subcellularLocation>
</comment>
<name>A0ABT4LF70_9PROT</name>
<evidence type="ECO:0000259" key="10">
    <source>
        <dbReference type="Pfam" id="PF04290"/>
    </source>
</evidence>
<keyword evidence="4 9" id="KW-0997">Cell inner membrane</keyword>
<keyword evidence="12" id="KW-1185">Reference proteome</keyword>
<feature type="transmembrane region" description="Helical" evidence="9">
    <location>
        <begin position="136"/>
        <end position="155"/>
    </location>
</feature>